<dbReference type="Proteomes" id="UP000092600">
    <property type="component" value="Unassembled WGS sequence"/>
</dbReference>
<gene>
    <name evidence="2" type="ORF">ACMD2_22698</name>
</gene>
<proteinExistence type="predicted"/>
<protein>
    <submittedName>
        <fullName evidence="2">Uncharacterized protein</fullName>
    </submittedName>
</protein>
<reference evidence="2 3" key="1">
    <citation type="journal article" date="2016" name="DNA Res.">
        <title>The draft genome of MD-2 pineapple using hybrid error correction of long reads.</title>
        <authorList>
            <person name="Redwan R.M."/>
            <person name="Saidin A."/>
            <person name="Kumar S.V."/>
        </authorList>
    </citation>
    <scope>NUCLEOTIDE SEQUENCE [LARGE SCALE GENOMIC DNA]</scope>
    <source>
        <strain evidence="3">cv. MD2</strain>
        <tissue evidence="2">Leaf</tissue>
    </source>
</reference>
<name>A0A199UYL6_ANACO</name>
<accession>A0A199UYL6</accession>
<evidence type="ECO:0000256" key="1">
    <source>
        <dbReference type="SAM" id="MobiDB-lite"/>
    </source>
</evidence>
<feature type="compositionally biased region" description="Basic and acidic residues" evidence="1">
    <location>
        <begin position="1"/>
        <end position="12"/>
    </location>
</feature>
<organism evidence="2 3">
    <name type="scientific">Ananas comosus</name>
    <name type="common">Pineapple</name>
    <name type="synonym">Ananas ananas</name>
    <dbReference type="NCBI Taxonomy" id="4615"/>
    <lineage>
        <taxon>Eukaryota</taxon>
        <taxon>Viridiplantae</taxon>
        <taxon>Streptophyta</taxon>
        <taxon>Embryophyta</taxon>
        <taxon>Tracheophyta</taxon>
        <taxon>Spermatophyta</taxon>
        <taxon>Magnoliopsida</taxon>
        <taxon>Liliopsida</taxon>
        <taxon>Poales</taxon>
        <taxon>Bromeliaceae</taxon>
        <taxon>Bromelioideae</taxon>
        <taxon>Ananas</taxon>
    </lineage>
</organism>
<sequence>MLLAYRGEEETPRSASPNRDPKRQLERSGASAVVGSRNLILMPKGQWIRASDSAADINVS</sequence>
<dbReference type="EMBL" id="LSRQ01004286">
    <property type="protein sequence ID" value="OAY69711.1"/>
    <property type="molecule type" value="Genomic_DNA"/>
</dbReference>
<comment type="caution">
    <text evidence="2">The sequence shown here is derived from an EMBL/GenBank/DDBJ whole genome shotgun (WGS) entry which is preliminary data.</text>
</comment>
<evidence type="ECO:0000313" key="3">
    <source>
        <dbReference type="Proteomes" id="UP000092600"/>
    </source>
</evidence>
<evidence type="ECO:0000313" key="2">
    <source>
        <dbReference type="EMBL" id="OAY69711.1"/>
    </source>
</evidence>
<dbReference type="AlphaFoldDB" id="A0A199UYL6"/>
<feature type="region of interest" description="Disordered" evidence="1">
    <location>
        <begin position="1"/>
        <end position="30"/>
    </location>
</feature>